<dbReference type="SUPFAM" id="SSF52540">
    <property type="entry name" value="P-loop containing nucleoside triphosphate hydrolases"/>
    <property type="match status" value="1"/>
</dbReference>
<dbReference type="GO" id="GO:0016887">
    <property type="term" value="F:ATP hydrolysis activity"/>
    <property type="evidence" value="ECO:0007669"/>
    <property type="project" value="InterPro"/>
</dbReference>
<keyword evidence="13" id="KW-1185">Reference proteome</keyword>
<proteinExistence type="inferred from homology"/>
<dbReference type="GO" id="GO:0005524">
    <property type="term" value="F:ATP binding"/>
    <property type="evidence" value="ECO:0007669"/>
    <property type="project" value="UniProtKB-KW"/>
</dbReference>
<evidence type="ECO:0000256" key="9">
    <source>
        <dbReference type="ARBA" id="ARBA00047356"/>
    </source>
</evidence>
<evidence type="ECO:0000313" key="13">
    <source>
        <dbReference type="Proteomes" id="UP000184600"/>
    </source>
</evidence>
<dbReference type="OrthoDB" id="9784450at2"/>
<name>A0A1M7YVF9_9VIBR</name>
<comment type="catalytic activity">
    <reaction evidence="9">
        <text>a dipeptide(out) + ATP + H2O = a dipeptide(in) + ADP + phosphate + H(+)</text>
        <dbReference type="Rhea" id="RHEA:23120"/>
        <dbReference type="ChEBI" id="CHEBI:15377"/>
        <dbReference type="ChEBI" id="CHEBI:15378"/>
        <dbReference type="ChEBI" id="CHEBI:30616"/>
        <dbReference type="ChEBI" id="CHEBI:43474"/>
        <dbReference type="ChEBI" id="CHEBI:90799"/>
        <dbReference type="ChEBI" id="CHEBI:456216"/>
        <dbReference type="EC" id="7.4.2.9"/>
    </reaction>
</comment>
<keyword evidence="6 12" id="KW-0067">ATP-binding</keyword>
<keyword evidence="4" id="KW-1003">Cell membrane</keyword>
<reference evidence="13" key="1">
    <citation type="submission" date="2016-12" db="EMBL/GenBank/DDBJ databases">
        <authorList>
            <person name="Rodrigo-Torres L."/>
            <person name="Arahal R.D."/>
            <person name="Lucena T."/>
        </authorList>
    </citation>
    <scope>NUCLEOTIDE SEQUENCE [LARGE SCALE GENOMIC DNA]</scope>
</reference>
<gene>
    <name evidence="12" type="primary">gsiA_5</name>
    <name evidence="12" type="ORF">VQ7734_02312</name>
</gene>
<dbReference type="EC" id="7.4.2.9" evidence="8"/>
<evidence type="ECO:0000256" key="4">
    <source>
        <dbReference type="ARBA" id="ARBA00022475"/>
    </source>
</evidence>
<evidence type="ECO:0000256" key="6">
    <source>
        <dbReference type="ARBA" id="ARBA00022840"/>
    </source>
</evidence>
<comment type="subcellular location">
    <subcellularLocation>
        <location evidence="1">Cell inner membrane</location>
        <topology evidence="1">Peripheral membrane protein</topology>
    </subcellularLocation>
</comment>
<evidence type="ECO:0000256" key="1">
    <source>
        <dbReference type="ARBA" id="ARBA00004417"/>
    </source>
</evidence>
<organism evidence="12 13">
    <name type="scientific">Vibrio quintilis</name>
    <dbReference type="NCBI Taxonomy" id="1117707"/>
    <lineage>
        <taxon>Bacteria</taxon>
        <taxon>Pseudomonadati</taxon>
        <taxon>Pseudomonadota</taxon>
        <taxon>Gammaproteobacteria</taxon>
        <taxon>Vibrionales</taxon>
        <taxon>Vibrionaceae</taxon>
        <taxon>Vibrio</taxon>
    </lineage>
</organism>
<dbReference type="PANTHER" id="PTHR43297">
    <property type="entry name" value="OLIGOPEPTIDE TRANSPORT ATP-BINDING PROTEIN APPD"/>
    <property type="match status" value="1"/>
</dbReference>
<keyword evidence="3" id="KW-0813">Transport</keyword>
<dbReference type="Proteomes" id="UP000184600">
    <property type="component" value="Unassembled WGS sequence"/>
</dbReference>
<dbReference type="Pfam" id="PF00005">
    <property type="entry name" value="ABC_tran"/>
    <property type="match status" value="1"/>
</dbReference>
<dbReference type="InterPro" id="IPR003593">
    <property type="entry name" value="AAA+_ATPase"/>
</dbReference>
<dbReference type="PROSITE" id="PS50893">
    <property type="entry name" value="ABC_TRANSPORTER_2"/>
    <property type="match status" value="1"/>
</dbReference>
<feature type="domain" description="ABC transporter" evidence="11">
    <location>
        <begin position="32"/>
        <end position="278"/>
    </location>
</feature>
<dbReference type="CDD" id="cd03257">
    <property type="entry name" value="ABC_NikE_OppD_transporters"/>
    <property type="match status" value="1"/>
</dbReference>
<evidence type="ECO:0000313" key="12">
    <source>
        <dbReference type="EMBL" id="SHO56543.1"/>
    </source>
</evidence>
<feature type="compositionally biased region" description="Polar residues" evidence="10">
    <location>
        <begin position="1"/>
        <end position="17"/>
    </location>
</feature>
<sequence length="309" mass="34249">MADKQSSPNQQLSTDKPLSSGQQSASGQQALIDVRHLNITLANGQPLVKDLSFQMGRERVALVGESGSGKSLTAKTLMGLLPAACLPQADRLELLGQPVLSLSQKQWCQLRGRQVAMVLQDPKYALNPARTIGMQVEEPLKLHQTMSRKARIEKVEYMLDAVGLPNPAVLRRKYPHQLSGGMGQRVMLAIALINDPELLIADEPTSALDHAMRDQVLALIYSLVEARNMGLLLISHDLQQVAQYSERVLVMYQGQLIDQLPAAALPQATHPYTKTLWSCQPHLDKRGEPLPVLDRFSLDRFVREQQHGH</sequence>
<dbReference type="InterPro" id="IPR050388">
    <property type="entry name" value="ABC_Ni/Peptide_Import"/>
</dbReference>
<dbReference type="Gene3D" id="3.40.50.300">
    <property type="entry name" value="P-loop containing nucleotide triphosphate hydrolases"/>
    <property type="match status" value="1"/>
</dbReference>
<protein>
    <recommendedName>
        <fullName evidence="8">ABC-type dipeptide transporter</fullName>
        <ecNumber evidence="8">7.4.2.9</ecNumber>
    </recommendedName>
</protein>
<evidence type="ECO:0000256" key="5">
    <source>
        <dbReference type="ARBA" id="ARBA00022741"/>
    </source>
</evidence>
<evidence type="ECO:0000259" key="11">
    <source>
        <dbReference type="PROSITE" id="PS50893"/>
    </source>
</evidence>
<dbReference type="PANTHER" id="PTHR43297:SF2">
    <property type="entry name" value="DIPEPTIDE TRANSPORT ATP-BINDING PROTEIN DPPD"/>
    <property type="match status" value="1"/>
</dbReference>
<evidence type="ECO:0000256" key="7">
    <source>
        <dbReference type="ARBA" id="ARBA00023136"/>
    </source>
</evidence>
<dbReference type="InterPro" id="IPR003439">
    <property type="entry name" value="ABC_transporter-like_ATP-bd"/>
</dbReference>
<dbReference type="AlphaFoldDB" id="A0A1M7YVF9"/>
<dbReference type="RefSeq" id="WP_083601595.1">
    <property type="nucleotide sequence ID" value="NZ_AP024897.1"/>
</dbReference>
<comment type="similarity">
    <text evidence="2">Belongs to the ABC transporter superfamily.</text>
</comment>
<evidence type="ECO:0000256" key="3">
    <source>
        <dbReference type="ARBA" id="ARBA00022448"/>
    </source>
</evidence>
<keyword evidence="12" id="KW-0378">Hydrolase</keyword>
<dbReference type="GO" id="GO:0005886">
    <property type="term" value="C:plasma membrane"/>
    <property type="evidence" value="ECO:0007669"/>
    <property type="project" value="UniProtKB-SubCell"/>
</dbReference>
<dbReference type="STRING" id="1117707.VQ7734_02312"/>
<feature type="region of interest" description="Disordered" evidence="10">
    <location>
        <begin position="1"/>
        <end position="25"/>
    </location>
</feature>
<evidence type="ECO:0000256" key="2">
    <source>
        <dbReference type="ARBA" id="ARBA00005417"/>
    </source>
</evidence>
<accession>A0A1M7YVF9</accession>
<evidence type="ECO:0000256" key="10">
    <source>
        <dbReference type="SAM" id="MobiDB-lite"/>
    </source>
</evidence>
<evidence type="ECO:0000256" key="8">
    <source>
        <dbReference type="ARBA" id="ARBA00038852"/>
    </source>
</evidence>
<keyword evidence="7" id="KW-0472">Membrane</keyword>
<keyword evidence="5" id="KW-0547">Nucleotide-binding</keyword>
<dbReference type="SMART" id="SM00382">
    <property type="entry name" value="AAA"/>
    <property type="match status" value="1"/>
</dbReference>
<dbReference type="InterPro" id="IPR027417">
    <property type="entry name" value="P-loop_NTPase"/>
</dbReference>
<dbReference type="EMBL" id="FRFG01000026">
    <property type="protein sequence ID" value="SHO56543.1"/>
    <property type="molecule type" value="Genomic_DNA"/>
</dbReference>